<dbReference type="EMBL" id="CP000852">
    <property type="protein sequence ID" value="ABW01459.1"/>
    <property type="molecule type" value="Genomic_DNA"/>
</dbReference>
<proteinExistence type="predicted"/>
<feature type="transmembrane region" description="Helical" evidence="1">
    <location>
        <begin position="169"/>
        <end position="188"/>
    </location>
</feature>
<dbReference type="HOGENOM" id="CLU_1418630_0_0_2"/>
<feature type="transmembrane region" description="Helical" evidence="1">
    <location>
        <begin position="144"/>
        <end position="163"/>
    </location>
</feature>
<protein>
    <submittedName>
        <fullName evidence="2">Uncharacterized protein</fullName>
    </submittedName>
</protein>
<dbReference type="Proteomes" id="UP000001137">
    <property type="component" value="Chromosome"/>
</dbReference>
<gene>
    <name evidence="2" type="ordered locus">Cmaq_0618</name>
</gene>
<keyword evidence="1" id="KW-0472">Membrane</keyword>
<evidence type="ECO:0000256" key="1">
    <source>
        <dbReference type="SAM" id="Phobius"/>
    </source>
</evidence>
<name>A8MCF3_CALMQ</name>
<dbReference type="eggNOG" id="arCOG07750">
    <property type="taxonomic scope" value="Archaea"/>
</dbReference>
<keyword evidence="3" id="KW-1185">Reference proteome</keyword>
<evidence type="ECO:0000313" key="2">
    <source>
        <dbReference type="EMBL" id="ABW01459.1"/>
    </source>
</evidence>
<organism evidence="2 3">
    <name type="scientific">Caldivirga maquilingensis (strain ATCC 700844 / DSM 13496 / JCM 10307 / IC-167)</name>
    <dbReference type="NCBI Taxonomy" id="397948"/>
    <lineage>
        <taxon>Archaea</taxon>
        <taxon>Thermoproteota</taxon>
        <taxon>Thermoprotei</taxon>
        <taxon>Thermoproteales</taxon>
        <taxon>Thermoproteaceae</taxon>
        <taxon>Caldivirga</taxon>
    </lineage>
</organism>
<reference evidence="2 3" key="1">
    <citation type="submission" date="2007-10" db="EMBL/GenBank/DDBJ databases">
        <title>Complete sequence of Caldivirga maquilingensis IC-167.</title>
        <authorList>
            <consortium name="US DOE Joint Genome Institute"/>
            <person name="Copeland A."/>
            <person name="Lucas S."/>
            <person name="Lapidus A."/>
            <person name="Barry K."/>
            <person name="Glavina del Rio T."/>
            <person name="Dalin E."/>
            <person name="Tice H."/>
            <person name="Pitluck S."/>
            <person name="Saunders E."/>
            <person name="Brettin T."/>
            <person name="Bruce D."/>
            <person name="Detter J.C."/>
            <person name="Han C."/>
            <person name="Schmutz J."/>
            <person name="Larimer F."/>
            <person name="Land M."/>
            <person name="Hauser L."/>
            <person name="Kyrpides N."/>
            <person name="Ivanova N."/>
            <person name="Biddle J.F."/>
            <person name="Zhang Z."/>
            <person name="Fitz-Gibbon S.T."/>
            <person name="Lowe T.M."/>
            <person name="Saltikov C."/>
            <person name="House C.H."/>
            <person name="Richardson P."/>
        </authorList>
    </citation>
    <scope>NUCLEOTIDE SEQUENCE [LARGE SCALE GENOMIC DNA]</scope>
    <source>
        <strain evidence="3">ATCC 700844 / DSM 13496 / JCM 10307 / IC-167</strain>
    </source>
</reference>
<dbReference type="AlphaFoldDB" id="A8MCF3"/>
<accession>A8MCF3</accession>
<sequence length="191" mass="21676">MLVANNKRGGCDPVSIRLEAEDFRLWYTKFRDVISDLSLVRRVSSIVYNLLNQGCSEEEVINAVEDILRNLNVNPLMIKRGEFQGLRGDVVEVLKVIFPNAVQETKPPFFISEEDDRSRSQQPLVTRQVRKTVRRTLRIRSIEMLSWIILGVSSITAVVSLVINNKLILGVSSSLALIFLIVALMAHIRMI</sequence>
<dbReference type="KEGG" id="cma:Cmaq_0618"/>
<evidence type="ECO:0000313" key="3">
    <source>
        <dbReference type="Proteomes" id="UP000001137"/>
    </source>
</evidence>
<keyword evidence="1" id="KW-1133">Transmembrane helix</keyword>
<keyword evidence="1" id="KW-0812">Transmembrane</keyword>